<reference evidence="2" key="1">
    <citation type="submission" date="2022-08" db="UniProtKB">
        <authorList>
            <consortium name="EnsemblMetazoa"/>
        </authorList>
    </citation>
    <scope>IDENTIFICATION</scope>
</reference>
<evidence type="ECO:0000256" key="1">
    <source>
        <dbReference type="SAM" id="SignalP"/>
    </source>
</evidence>
<name>A0A8W7PUD5_ANOCL</name>
<sequence>MLPLLLLLFAYFRRVELERILEEVFDAHQRNGVGQDLQRGVRVNFLRMFLQNVDHHFVIRHQAAGMQRHITPIFRVLLQHPAGEFEYQLLEVSAQLLQVLHRTVVPEQRRAGHFRLRVEQLQGALVLPLGLVQYDQLDHFSSVVSMMASSAATFLSVVPSGFVLAPLRNGNRLSVRKQADHIDRIGVELRKLLHRLAEVLVDEQVMFALLRNVDRLNAPQMGHGGHIQQSLLATHQKPRFMQLRNALDQCALVLHVVKHAHLDGIVDQPNRVRIVPHQTLERFAPDQRFQVHRTLGRIRLNRFRFHRFNRPGHTVRPFPIIRPILFRIVIRNSSFTTANTLSSISVMHGSMVFDELVGNRSTFRGCAADIW</sequence>
<accession>A0A8W7PUD5</accession>
<dbReference type="AlphaFoldDB" id="A0A8W7PUD5"/>
<dbReference type="EnsemblMetazoa" id="ACOM036905-RA">
    <property type="protein sequence ID" value="ACOM036905-PA.1"/>
    <property type="gene ID" value="ACOM036905"/>
</dbReference>
<feature type="chain" id="PRO_5036489833" description="Secreted protein" evidence="1">
    <location>
        <begin position="18"/>
        <end position="371"/>
    </location>
</feature>
<organism evidence="2">
    <name type="scientific">Anopheles coluzzii</name>
    <name type="common">African malaria mosquito</name>
    <dbReference type="NCBI Taxonomy" id="1518534"/>
    <lineage>
        <taxon>Eukaryota</taxon>
        <taxon>Metazoa</taxon>
        <taxon>Ecdysozoa</taxon>
        <taxon>Arthropoda</taxon>
        <taxon>Hexapoda</taxon>
        <taxon>Insecta</taxon>
        <taxon>Pterygota</taxon>
        <taxon>Neoptera</taxon>
        <taxon>Endopterygota</taxon>
        <taxon>Diptera</taxon>
        <taxon>Nematocera</taxon>
        <taxon>Culicoidea</taxon>
        <taxon>Culicidae</taxon>
        <taxon>Anophelinae</taxon>
        <taxon>Anopheles</taxon>
    </lineage>
</organism>
<evidence type="ECO:0008006" key="3">
    <source>
        <dbReference type="Google" id="ProtNLM"/>
    </source>
</evidence>
<feature type="signal peptide" evidence="1">
    <location>
        <begin position="1"/>
        <end position="17"/>
    </location>
</feature>
<evidence type="ECO:0000313" key="2">
    <source>
        <dbReference type="EnsemblMetazoa" id="ACOM036905-PA.1"/>
    </source>
</evidence>
<keyword evidence="1" id="KW-0732">Signal</keyword>
<protein>
    <recommendedName>
        <fullName evidence="3">Secreted protein</fullName>
    </recommendedName>
</protein>
<dbReference type="Proteomes" id="UP000075882">
    <property type="component" value="Unassembled WGS sequence"/>
</dbReference>
<proteinExistence type="predicted"/>